<keyword evidence="4 13" id="KW-0812">Transmembrane</keyword>
<reference evidence="16 17" key="1">
    <citation type="journal article" date="2011" name="Vet. Res.">
        <title>Genome sequence of Helicobacter suis supports its role in gastric pathology.</title>
        <authorList>
            <person name="Vermoote M."/>
            <person name="Vandekerckhove T.T."/>
            <person name="Flahou B."/>
            <person name="Pasmans F."/>
            <person name="Smet A."/>
            <person name="De Groote D."/>
            <person name="Van Criekinge W."/>
            <person name="Ducatelle R."/>
            <person name="Haesebrouck F."/>
        </authorList>
    </citation>
    <scope>NUCLEOTIDE SEQUENCE [LARGE SCALE GENOMIC DNA]</scope>
    <source>
        <strain evidence="16 17">HS5</strain>
    </source>
</reference>
<dbReference type="GO" id="GO:0046933">
    <property type="term" value="F:proton-transporting ATP synthase activity, rotational mechanism"/>
    <property type="evidence" value="ECO:0007669"/>
    <property type="project" value="UniProtKB-UniRule"/>
</dbReference>
<dbReference type="CDD" id="cd06503">
    <property type="entry name" value="ATP-synt_Fo_b"/>
    <property type="match status" value="1"/>
</dbReference>
<organism evidence="16 17">
    <name type="scientific">Helicobacter suis HS5</name>
    <dbReference type="NCBI Taxonomy" id="710394"/>
    <lineage>
        <taxon>Bacteria</taxon>
        <taxon>Pseudomonadati</taxon>
        <taxon>Campylobacterota</taxon>
        <taxon>Epsilonproteobacteria</taxon>
        <taxon>Campylobacterales</taxon>
        <taxon>Helicobacteraceae</taxon>
        <taxon>Helicobacter</taxon>
    </lineage>
</organism>
<evidence type="ECO:0000256" key="13">
    <source>
        <dbReference type="HAMAP-Rule" id="MF_01398"/>
    </source>
</evidence>
<accession>E7G2D5</accession>
<keyword evidence="15" id="KW-0175">Coiled coil</keyword>
<evidence type="ECO:0000256" key="3">
    <source>
        <dbReference type="ARBA" id="ARBA00022547"/>
    </source>
</evidence>
<keyword evidence="5 13" id="KW-0375">Hydrogen ion transport</keyword>
<dbReference type="GO" id="GO:0046961">
    <property type="term" value="F:proton-transporting ATPase activity, rotational mechanism"/>
    <property type="evidence" value="ECO:0007669"/>
    <property type="project" value="TreeGrafter"/>
</dbReference>
<name>E7G2D5_9HELI</name>
<proteinExistence type="inferred from homology"/>
<feature type="transmembrane region" description="Helical" evidence="13">
    <location>
        <begin position="35"/>
        <end position="57"/>
    </location>
</feature>
<comment type="subcellular location">
    <subcellularLocation>
        <location evidence="13">Cell membrane</location>
        <topology evidence="13">Single-pass membrane protein</topology>
    </subcellularLocation>
    <subcellularLocation>
        <location evidence="12">Endomembrane system</location>
        <topology evidence="12">Single-pass membrane protein</topology>
    </subcellularLocation>
</comment>
<dbReference type="Gene3D" id="1.20.5.2950">
    <property type="match status" value="1"/>
</dbReference>
<comment type="function">
    <text evidence="11">Component of the F(0) channel, it forms part of the peripheral stalk, linking F(1) to F(0). The b'-subunit is a diverged and duplicated form of b found in plants and photosynthetic bacteria.</text>
</comment>
<keyword evidence="7 13" id="KW-0406">Ion transport</keyword>
<evidence type="ECO:0000256" key="2">
    <source>
        <dbReference type="ARBA" id="ARBA00022448"/>
    </source>
</evidence>
<evidence type="ECO:0000256" key="14">
    <source>
        <dbReference type="RuleBase" id="RU003848"/>
    </source>
</evidence>
<evidence type="ECO:0000256" key="10">
    <source>
        <dbReference type="ARBA" id="ARBA00025198"/>
    </source>
</evidence>
<gene>
    <name evidence="13 16" type="primary">atpF</name>
    <name evidence="16" type="ORF">HSUHS5_0066</name>
</gene>
<keyword evidence="6 13" id="KW-1133">Transmembrane helix</keyword>
<feature type="coiled-coil region" evidence="15">
    <location>
        <begin position="58"/>
        <end position="146"/>
    </location>
</feature>
<evidence type="ECO:0000256" key="15">
    <source>
        <dbReference type="SAM" id="Coils"/>
    </source>
</evidence>
<dbReference type="GO" id="GO:0012505">
    <property type="term" value="C:endomembrane system"/>
    <property type="evidence" value="ECO:0007669"/>
    <property type="project" value="UniProtKB-SubCell"/>
</dbReference>
<keyword evidence="13" id="KW-1003">Cell membrane</keyword>
<protein>
    <recommendedName>
        <fullName evidence="13">ATP synthase subunit b</fullName>
    </recommendedName>
    <alternativeName>
        <fullName evidence="13">ATP synthase F(0) sector subunit b</fullName>
    </alternativeName>
    <alternativeName>
        <fullName evidence="13">ATPase subunit I</fullName>
    </alternativeName>
    <alternativeName>
        <fullName evidence="13">F-type ATPase subunit b</fullName>
        <shortName evidence="13">F-ATPase subunit b</shortName>
    </alternativeName>
</protein>
<dbReference type="PANTHER" id="PTHR33445">
    <property type="entry name" value="ATP SYNTHASE SUBUNIT B', CHLOROPLASTIC"/>
    <property type="match status" value="1"/>
</dbReference>
<evidence type="ECO:0000256" key="1">
    <source>
        <dbReference type="ARBA" id="ARBA00005513"/>
    </source>
</evidence>
<dbReference type="Proteomes" id="UP000054093">
    <property type="component" value="Unassembled WGS sequence"/>
</dbReference>
<comment type="subunit">
    <text evidence="13">F-type ATPases have 2 components, F(1) - the catalytic core - and F(0) - the membrane proton channel. F(1) has five subunits: alpha(3), beta(3), gamma(1), delta(1), epsilon(1). F(0) has three main subunits: a(1), b(2) and c(10-14). The alpha and beta chains form an alternating ring which encloses part of the gamma chain. F(1) is attached to F(0) by a central stalk formed by the gamma and epsilon chains, while a peripheral stalk is formed by the delta and b chains.</text>
</comment>
<dbReference type="GO" id="GO:0045259">
    <property type="term" value="C:proton-transporting ATP synthase complex"/>
    <property type="evidence" value="ECO:0007669"/>
    <property type="project" value="UniProtKB-KW"/>
</dbReference>
<keyword evidence="8 13" id="KW-0472">Membrane</keyword>
<evidence type="ECO:0000256" key="7">
    <source>
        <dbReference type="ARBA" id="ARBA00023065"/>
    </source>
</evidence>
<keyword evidence="9 13" id="KW-0066">ATP synthesis</keyword>
<dbReference type="InterPro" id="IPR002146">
    <property type="entry name" value="ATP_synth_b/b'su_bac/chlpt"/>
</dbReference>
<evidence type="ECO:0000256" key="8">
    <source>
        <dbReference type="ARBA" id="ARBA00023136"/>
    </source>
</evidence>
<evidence type="ECO:0000256" key="5">
    <source>
        <dbReference type="ARBA" id="ARBA00022781"/>
    </source>
</evidence>
<dbReference type="Pfam" id="PF00430">
    <property type="entry name" value="ATP-synt_B"/>
    <property type="match status" value="1"/>
</dbReference>
<dbReference type="AlphaFoldDB" id="E7G2D5"/>
<evidence type="ECO:0000313" key="16">
    <source>
        <dbReference type="EMBL" id="EFX42433.1"/>
    </source>
</evidence>
<dbReference type="PANTHER" id="PTHR33445:SF1">
    <property type="entry name" value="ATP SYNTHASE SUBUNIT B"/>
    <property type="match status" value="1"/>
</dbReference>
<dbReference type="InterPro" id="IPR050059">
    <property type="entry name" value="ATP_synthase_B_chain"/>
</dbReference>
<sequence>MSSLRLVLLQRVLVGVMILSAMVAGTPMQVGQTDIVMRVLNFLLFLGILWYFTGSMLKKALLKRRSKISDKLSSLQDQRQSIKEEKEQALSALEQAKQQASQIVSNAKQEAYLLTQKYDQQSKVMIEKLIKNYRSMQEKEEEKMQEEAIAEVLDTLFNASETALDMPVYMRLIHQKVVQ</sequence>
<evidence type="ECO:0000256" key="11">
    <source>
        <dbReference type="ARBA" id="ARBA00025614"/>
    </source>
</evidence>
<comment type="caution">
    <text evidence="16">The sequence shown here is derived from an EMBL/GenBank/DDBJ whole genome shotgun (WGS) entry which is preliminary data.</text>
</comment>
<keyword evidence="2 13" id="KW-0813">Transport</keyword>
<comment type="function">
    <text evidence="10 13">F(1)F(0) ATP synthase produces ATP from ADP in the presence of a proton or sodium gradient. F-type ATPases consist of two structural domains, F(1) containing the extramembraneous catalytic core and F(0) containing the membrane proton channel, linked together by a central stalk and a peripheral stalk. During catalysis, ATP synthesis in the catalytic domain of F(1) is coupled via a rotary mechanism of the central stalk subunits to proton translocation.</text>
</comment>
<dbReference type="EMBL" id="ADHO01000012">
    <property type="protein sequence ID" value="EFX42433.1"/>
    <property type="molecule type" value="Genomic_DNA"/>
</dbReference>
<comment type="similarity">
    <text evidence="1 13 14">Belongs to the ATPase B chain family.</text>
</comment>
<keyword evidence="3 13" id="KW-0138">CF(0)</keyword>
<evidence type="ECO:0000256" key="6">
    <source>
        <dbReference type="ARBA" id="ARBA00022989"/>
    </source>
</evidence>
<evidence type="ECO:0000256" key="12">
    <source>
        <dbReference type="ARBA" id="ARBA00037847"/>
    </source>
</evidence>
<evidence type="ECO:0000313" key="17">
    <source>
        <dbReference type="Proteomes" id="UP000054093"/>
    </source>
</evidence>
<dbReference type="HAMAP" id="MF_01398">
    <property type="entry name" value="ATP_synth_b_bprime"/>
    <property type="match status" value="1"/>
</dbReference>
<evidence type="ECO:0000256" key="4">
    <source>
        <dbReference type="ARBA" id="ARBA00022692"/>
    </source>
</evidence>
<dbReference type="GO" id="GO:0005886">
    <property type="term" value="C:plasma membrane"/>
    <property type="evidence" value="ECO:0007669"/>
    <property type="project" value="UniProtKB-SubCell"/>
</dbReference>
<evidence type="ECO:0000256" key="9">
    <source>
        <dbReference type="ARBA" id="ARBA00023310"/>
    </source>
</evidence>